<dbReference type="InterPro" id="IPR044159">
    <property type="entry name" value="IQM"/>
</dbReference>
<gene>
    <name evidence="6" type="ORF">Tci_681146</name>
</gene>
<name>A0A699KWG0_TANCI</name>
<accession>A0A699KWG0</accession>
<dbReference type="GO" id="GO:0005634">
    <property type="term" value="C:nucleus"/>
    <property type="evidence" value="ECO:0007669"/>
    <property type="project" value="UniProtKB-SubCell"/>
</dbReference>
<comment type="subcellular location">
    <subcellularLocation>
        <location evidence="2">Cytoplasm</location>
    </subcellularLocation>
    <subcellularLocation>
        <location evidence="1">Nucleus</location>
    </subcellularLocation>
</comment>
<keyword evidence="3" id="KW-0963">Cytoplasm</keyword>
<evidence type="ECO:0000256" key="4">
    <source>
        <dbReference type="ARBA" id="ARBA00023242"/>
    </source>
</evidence>
<feature type="compositionally biased region" description="Basic and acidic residues" evidence="5">
    <location>
        <begin position="118"/>
        <end position="132"/>
    </location>
</feature>
<evidence type="ECO:0000256" key="3">
    <source>
        <dbReference type="ARBA" id="ARBA00022490"/>
    </source>
</evidence>
<dbReference type="PANTHER" id="PTHR31250">
    <property type="entry name" value="IQ DOMAIN-CONTAINING PROTEIN IQM3"/>
    <property type="match status" value="1"/>
</dbReference>
<reference evidence="6" key="1">
    <citation type="journal article" date="2019" name="Sci. Rep.">
        <title>Draft genome of Tanacetum cinerariifolium, the natural source of mosquito coil.</title>
        <authorList>
            <person name="Yamashiro T."/>
            <person name="Shiraishi A."/>
            <person name="Satake H."/>
            <person name="Nakayama K."/>
        </authorList>
    </citation>
    <scope>NUCLEOTIDE SEQUENCE</scope>
</reference>
<sequence>MESFCIKEVVSSLIPQKVRNGSLSSVQPGLYTSVSRKKAVWPHSGHYLPTPENFQDFLSFLHENDVDTSNVKMDPIDDDDKEYLGKQNSSARVRTHSSEEEMSEKERKQNSSARVKTHSSEEEMSEKERLETEITVEEHKKPRLLGSFTKTLSFLEIPKNDDLFLNFKTENESAETMLDGYSDDEQELDMEETVSEESILKRINSHKKRKSFQLGRQLSRRWSTGAGPRIGCLRDYPAELQSHTLEQANLSPKSLKSYQRRNNRSYRTLSSPLNILSMNLTRSDDF</sequence>
<evidence type="ECO:0000256" key="1">
    <source>
        <dbReference type="ARBA" id="ARBA00004123"/>
    </source>
</evidence>
<proteinExistence type="predicted"/>
<evidence type="ECO:0000256" key="5">
    <source>
        <dbReference type="SAM" id="MobiDB-lite"/>
    </source>
</evidence>
<dbReference type="GO" id="GO:0005737">
    <property type="term" value="C:cytoplasm"/>
    <property type="evidence" value="ECO:0007669"/>
    <property type="project" value="UniProtKB-SubCell"/>
</dbReference>
<dbReference type="AlphaFoldDB" id="A0A699KWG0"/>
<feature type="compositionally biased region" description="Basic and acidic residues" evidence="5">
    <location>
        <begin position="96"/>
        <end position="109"/>
    </location>
</feature>
<evidence type="ECO:0000313" key="6">
    <source>
        <dbReference type="EMBL" id="GFB09175.1"/>
    </source>
</evidence>
<organism evidence="6">
    <name type="scientific">Tanacetum cinerariifolium</name>
    <name type="common">Dalmatian daisy</name>
    <name type="synonym">Chrysanthemum cinerariifolium</name>
    <dbReference type="NCBI Taxonomy" id="118510"/>
    <lineage>
        <taxon>Eukaryota</taxon>
        <taxon>Viridiplantae</taxon>
        <taxon>Streptophyta</taxon>
        <taxon>Embryophyta</taxon>
        <taxon>Tracheophyta</taxon>
        <taxon>Spermatophyta</taxon>
        <taxon>Magnoliopsida</taxon>
        <taxon>eudicotyledons</taxon>
        <taxon>Gunneridae</taxon>
        <taxon>Pentapetalae</taxon>
        <taxon>asterids</taxon>
        <taxon>campanulids</taxon>
        <taxon>Asterales</taxon>
        <taxon>Asteraceae</taxon>
        <taxon>Asteroideae</taxon>
        <taxon>Anthemideae</taxon>
        <taxon>Anthemidinae</taxon>
        <taxon>Tanacetum</taxon>
    </lineage>
</organism>
<protein>
    <submittedName>
        <fullName evidence="6">Uncharacterized protein</fullName>
    </submittedName>
</protein>
<dbReference type="EMBL" id="BKCJ010550223">
    <property type="protein sequence ID" value="GFB09175.1"/>
    <property type="molecule type" value="Genomic_DNA"/>
</dbReference>
<feature type="region of interest" description="Disordered" evidence="5">
    <location>
        <begin position="69"/>
        <end position="132"/>
    </location>
</feature>
<keyword evidence="4" id="KW-0539">Nucleus</keyword>
<dbReference type="PANTHER" id="PTHR31250:SF48">
    <property type="entry name" value="CALMODULIN-BINDING FAMILY PROTEIN"/>
    <property type="match status" value="1"/>
</dbReference>
<evidence type="ECO:0000256" key="2">
    <source>
        <dbReference type="ARBA" id="ARBA00004496"/>
    </source>
</evidence>
<comment type="caution">
    <text evidence="6">The sequence shown here is derived from an EMBL/GenBank/DDBJ whole genome shotgun (WGS) entry which is preliminary data.</text>
</comment>